<keyword evidence="3" id="KW-1185">Reference proteome</keyword>
<evidence type="ECO:0000256" key="1">
    <source>
        <dbReference type="SAM" id="Phobius"/>
    </source>
</evidence>
<organism evidence="2 3">
    <name type="scientific">Glossina palpalis gambiensis</name>
    <dbReference type="NCBI Taxonomy" id="67801"/>
    <lineage>
        <taxon>Eukaryota</taxon>
        <taxon>Metazoa</taxon>
        <taxon>Ecdysozoa</taxon>
        <taxon>Arthropoda</taxon>
        <taxon>Hexapoda</taxon>
        <taxon>Insecta</taxon>
        <taxon>Pterygota</taxon>
        <taxon>Neoptera</taxon>
        <taxon>Endopterygota</taxon>
        <taxon>Diptera</taxon>
        <taxon>Brachycera</taxon>
        <taxon>Muscomorpha</taxon>
        <taxon>Hippoboscoidea</taxon>
        <taxon>Glossinidae</taxon>
        <taxon>Glossina</taxon>
    </lineage>
</organism>
<feature type="transmembrane region" description="Helical" evidence="1">
    <location>
        <begin position="20"/>
        <end position="43"/>
    </location>
</feature>
<reference evidence="2" key="2">
    <citation type="submission" date="2020-05" db="UniProtKB">
        <authorList>
            <consortium name="EnsemblMetazoa"/>
        </authorList>
    </citation>
    <scope>IDENTIFICATION</scope>
    <source>
        <strain evidence="2">IAEA</strain>
    </source>
</reference>
<keyword evidence="1" id="KW-0472">Membrane</keyword>
<dbReference type="EMBL" id="JXJN01014734">
    <property type="status" value="NOT_ANNOTATED_CDS"/>
    <property type="molecule type" value="Genomic_DNA"/>
</dbReference>
<accession>A0A1B0BI12</accession>
<evidence type="ECO:0000313" key="2">
    <source>
        <dbReference type="EnsemblMetazoa" id="GPPI030798-PA"/>
    </source>
</evidence>
<dbReference type="Proteomes" id="UP000092460">
    <property type="component" value="Unassembled WGS sequence"/>
</dbReference>
<reference evidence="3" key="1">
    <citation type="submission" date="2015-01" db="EMBL/GenBank/DDBJ databases">
        <authorList>
            <person name="Aksoy S."/>
            <person name="Warren W."/>
            <person name="Wilson R.K."/>
        </authorList>
    </citation>
    <scope>NUCLEOTIDE SEQUENCE [LARGE SCALE GENOMIC DNA]</scope>
    <source>
        <strain evidence="3">IAEA</strain>
    </source>
</reference>
<dbReference type="AlphaFoldDB" id="A0A1B0BI12"/>
<proteinExistence type="predicted"/>
<name>A0A1B0BI12_9MUSC</name>
<sequence>MKPSPYKTLWYKEKSLWCKLFSLIFCSSQSALMLLFSALFHILKIFNKKQRMNTRSNGATELEQLKALTGNLSSRNDDFKLDDRFNAYKTCMHASRQAGKQAVKLLNKRYALQVYIEGKLHIKM</sequence>
<evidence type="ECO:0000313" key="3">
    <source>
        <dbReference type="Proteomes" id="UP000092460"/>
    </source>
</evidence>
<dbReference type="EnsemblMetazoa" id="GPPI030798-RA">
    <property type="protein sequence ID" value="GPPI030798-PA"/>
    <property type="gene ID" value="GPPI030798"/>
</dbReference>
<protein>
    <submittedName>
        <fullName evidence="2">Uncharacterized protein</fullName>
    </submittedName>
</protein>
<dbReference type="VEuPathDB" id="VectorBase:GPPI030798"/>
<keyword evidence="1" id="KW-1133">Transmembrane helix</keyword>
<keyword evidence="1" id="KW-0812">Transmembrane</keyword>